<comment type="similarity">
    <text evidence="2">Belongs to the methyl-accepting chemotaxis (MCP) protein family.</text>
</comment>
<dbReference type="InterPro" id="IPR003660">
    <property type="entry name" value="HAMP_dom"/>
</dbReference>
<dbReference type="AlphaFoldDB" id="A0A1N6FSE7"/>
<dbReference type="STRING" id="1121457.SAMN02745161_1483"/>
<dbReference type="PROSITE" id="PS50885">
    <property type="entry name" value="HAMP"/>
    <property type="match status" value="1"/>
</dbReference>
<dbReference type="PROSITE" id="PS50113">
    <property type="entry name" value="PAC"/>
    <property type="match status" value="1"/>
</dbReference>
<dbReference type="RefSeq" id="WP_074216290.1">
    <property type="nucleotide sequence ID" value="NZ_FSRG01000004.1"/>
</dbReference>
<dbReference type="SUPFAM" id="SSF55785">
    <property type="entry name" value="PYP-like sensor domain (PAS domain)"/>
    <property type="match status" value="1"/>
</dbReference>
<evidence type="ECO:0000313" key="9">
    <source>
        <dbReference type="Proteomes" id="UP000184694"/>
    </source>
</evidence>
<dbReference type="PANTHER" id="PTHR32089:SF112">
    <property type="entry name" value="LYSOZYME-LIKE PROTEIN-RELATED"/>
    <property type="match status" value="1"/>
</dbReference>
<feature type="coiled-coil region" evidence="4">
    <location>
        <begin position="377"/>
        <end position="407"/>
    </location>
</feature>
<evidence type="ECO:0000259" key="7">
    <source>
        <dbReference type="PROSITE" id="PS50885"/>
    </source>
</evidence>
<evidence type="ECO:0000256" key="1">
    <source>
        <dbReference type="ARBA" id="ARBA00023224"/>
    </source>
</evidence>
<dbReference type="GO" id="GO:0004888">
    <property type="term" value="F:transmembrane signaling receptor activity"/>
    <property type="evidence" value="ECO:0007669"/>
    <property type="project" value="InterPro"/>
</dbReference>
<dbReference type="InterPro" id="IPR035965">
    <property type="entry name" value="PAS-like_dom_sf"/>
</dbReference>
<feature type="domain" description="Methyl-accepting transducer" evidence="5">
    <location>
        <begin position="404"/>
        <end position="640"/>
    </location>
</feature>
<dbReference type="CDD" id="cd11386">
    <property type="entry name" value="MCP_signal"/>
    <property type="match status" value="1"/>
</dbReference>
<sequence length="676" mass="73526">MSIKKLLVLGFSATIGLSLLIGVMGYNSASHSTEHIEELIYQDVALREQALEITKSLLLHRRYEKDIFLNVDNSQKQNVYLQKLTKISNETRKQISTIEELSSKIPHLTPEQRSLITNFSSSYSHYFNGVQQVASQVINSNISAVEANKLMKPYKAPMHEMEEALDKLGTLSHDLLLKEGEESLELLHSSERMIIGGCAVSVLLGILIAIVIFRAVNTPLEELTSFANKIADGDLNAKTTNTFSGEMKVLHDAIDRMIIELKNKLGFAEGVLNAIPTPCGIVGADFNMRWLNQQLCDLLEKKGTPKDFIGVRSGELYWDDKNKETLSDVAIKERKPMHVTCERPVPSGKTLFIDATTTPVYDLDNNILGSVSFWYDLTELNTQQKTIEEQNERISRAAQEASAIAQQVAGEAGQLEVQINQTTQGAALQSERMGETATAVEQMNATTLEVASNAARAAEEADLAQSTAANGAELVRKVVQSTEEVHQFAEDMRGTITELGTQADSIGNIINVINDIADQTNLLALNAAIEAARAGEAGRGFAVVADEVRKLAEKTMQATNEVESVVHGIQNSSKSTLTQMEKVASHIGQNTELTLEAGTALNQIVEASTQATDRVRSIATASEEQSAASEQIARASDEVNALTQEAAQGMVEAADAVAALANLSQKLEAVMSDIQQ</sequence>
<dbReference type="PANTHER" id="PTHR32089">
    <property type="entry name" value="METHYL-ACCEPTING CHEMOTAXIS PROTEIN MCPB"/>
    <property type="match status" value="1"/>
</dbReference>
<dbReference type="InterPro" id="IPR000700">
    <property type="entry name" value="PAS-assoc_C"/>
</dbReference>
<keyword evidence="9" id="KW-1185">Reference proteome</keyword>
<dbReference type="GO" id="GO:0007165">
    <property type="term" value="P:signal transduction"/>
    <property type="evidence" value="ECO:0007669"/>
    <property type="project" value="UniProtKB-KW"/>
</dbReference>
<dbReference type="PROSITE" id="PS50111">
    <property type="entry name" value="CHEMOTAXIS_TRANSDUC_2"/>
    <property type="match status" value="1"/>
</dbReference>
<dbReference type="CDD" id="cd06225">
    <property type="entry name" value="HAMP"/>
    <property type="match status" value="1"/>
</dbReference>
<dbReference type="InterPro" id="IPR004089">
    <property type="entry name" value="MCPsignal_dom"/>
</dbReference>
<accession>A0A1N6FSE7</accession>
<dbReference type="Pfam" id="PF00015">
    <property type="entry name" value="MCPsignal"/>
    <property type="match status" value="1"/>
</dbReference>
<dbReference type="Gene3D" id="1.10.287.950">
    <property type="entry name" value="Methyl-accepting chemotaxis protein"/>
    <property type="match status" value="1"/>
</dbReference>
<dbReference type="GO" id="GO:0006935">
    <property type="term" value="P:chemotaxis"/>
    <property type="evidence" value="ECO:0007669"/>
    <property type="project" value="InterPro"/>
</dbReference>
<dbReference type="Gene3D" id="6.10.340.10">
    <property type="match status" value="1"/>
</dbReference>
<keyword evidence="1 3" id="KW-0807">Transducer</keyword>
<name>A0A1N6FSE7_9BACT</name>
<feature type="coiled-coil region" evidence="4">
    <location>
        <begin position="618"/>
        <end position="645"/>
    </location>
</feature>
<dbReference type="Proteomes" id="UP000184694">
    <property type="component" value="Unassembled WGS sequence"/>
</dbReference>
<evidence type="ECO:0000256" key="3">
    <source>
        <dbReference type="PROSITE-ProRule" id="PRU00284"/>
    </source>
</evidence>
<evidence type="ECO:0000259" key="5">
    <source>
        <dbReference type="PROSITE" id="PS50111"/>
    </source>
</evidence>
<evidence type="ECO:0000313" key="8">
    <source>
        <dbReference type="EMBL" id="SIN98239.1"/>
    </source>
</evidence>
<dbReference type="EMBL" id="FSRG01000004">
    <property type="protein sequence ID" value="SIN98239.1"/>
    <property type="molecule type" value="Genomic_DNA"/>
</dbReference>
<reference evidence="9" key="1">
    <citation type="submission" date="2016-11" db="EMBL/GenBank/DDBJ databases">
        <authorList>
            <person name="Varghese N."/>
            <person name="Submissions S."/>
        </authorList>
    </citation>
    <scope>NUCLEOTIDE SEQUENCE [LARGE SCALE GENOMIC DNA]</scope>
    <source>
        <strain evidence="9">DSM 17456</strain>
    </source>
</reference>
<evidence type="ECO:0000256" key="4">
    <source>
        <dbReference type="SAM" id="Coils"/>
    </source>
</evidence>
<feature type="domain" description="HAMP" evidence="7">
    <location>
        <begin position="214"/>
        <end position="266"/>
    </location>
</feature>
<dbReference type="PRINTS" id="PR00260">
    <property type="entry name" value="CHEMTRNSDUCR"/>
</dbReference>
<dbReference type="InterPro" id="IPR004090">
    <property type="entry name" value="Chemotax_Me-accpt_rcpt"/>
</dbReference>
<dbReference type="Pfam" id="PF12729">
    <property type="entry name" value="4HB_MCP_1"/>
    <property type="match status" value="1"/>
</dbReference>
<evidence type="ECO:0000256" key="2">
    <source>
        <dbReference type="ARBA" id="ARBA00029447"/>
    </source>
</evidence>
<keyword evidence="4" id="KW-0175">Coiled coil</keyword>
<evidence type="ECO:0000259" key="6">
    <source>
        <dbReference type="PROSITE" id="PS50113"/>
    </source>
</evidence>
<protein>
    <submittedName>
        <fullName evidence="8">Methyl-accepting chemotaxis sensory transducer with Pas/Pac sensor</fullName>
    </submittedName>
</protein>
<organism evidence="8 9">
    <name type="scientific">Halodesulfovibrio marinisediminis DSM 17456</name>
    <dbReference type="NCBI Taxonomy" id="1121457"/>
    <lineage>
        <taxon>Bacteria</taxon>
        <taxon>Pseudomonadati</taxon>
        <taxon>Thermodesulfobacteriota</taxon>
        <taxon>Desulfovibrionia</taxon>
        <taxon>Desulfovibrionales</taxon>
        <taxon>Desulfovibrionaceae</taxon>
        <taxon>Halodesulfovibrio</taxon>
    </lineage>
</organism>
<gene>
    <name evidence="8" type="ORF">SAMN02745161_1483</name>
</gene>
<feature type="domain" description="PAC" evidence="6">
    <location>
        <begin position="335"/>
        <end position="389"/>
    </location>
</feature>
<dbReference type="InterPro" id="IPR024478">
    <property type="entry name" value="HlyB_4HB_MCP"/>
</dbReference>
<dbReference type="GO" id="GO:0016020">
    <property type="term" value="C:membrane"/>
    <property type="evidence" value="ECO:0007669"/>
    <property type="project" value="InterPro"/>
</dbReference>
<dbReference type="Gene3D" id="3.30.450.20">
    <property type="entry name" value="PAS domain"/>
    <property type="match status" value="1"/>
</dbReference>
<dbReference type="SUPFAM" id="SSF58104">
    <property type="entry name" value="Methyl-accepting chemotaxis protein (MCP) signaling domain"/>
    <property type="match status" value="1"/>
</dbReference>
<proteinExistence type="inferred from homology"/>
<dbReference type="SMART" id="SM00304">
    <property type="entry name" value="HAMP"/>
    <property type="match status" value="1"/>
</dbReference>
<dbReference type="SMART" id="SM00283">
    <property type="entry name" value="MA"/>
    <property type="match status" value="1"/>
</dbReference>